<dbReference type="InParanoid" id="D0P376"/>
<evidence type="ECO:0000256" key="2">
    <source>
        <dbReference type="ARBA" id="ARBA00022630"/>
    </source>
</evidence>
<dbReference type="Proteomes" id="UP000006643">
    <property type="component" value="Unassembled WGS sequence"/>
</dbReference>
<dbReference type="HOGENOM" id="CLU_1735026_0_0_1"/>
<dbReference type="SUPFAM" id="SSF51905">
    <property type="entry name" value="FAD/NAD(P)-binding domain"/>
    <property type="match status" value="1"/>
</dbReference>
<dbReference type="InterPro" id="IPR036188">
    <property type="entry name" value="FAD/NAD-bd_sf"/>
</dbReference>
<keyword evidence="2" id="KW-0285">Flavoprotein</keyword>
<dbReference type="Pfam" id="PF01134">
    <property type="entry name" value="GIDA"/>
    <property type="match status" value="1"/>
</dbReference>
<dbReference type="STRING" id="403677.D0P376"/>
<dbReference type="PANTHER" id="PTHR11806">
    <property type="entry name" value="GLUCOSE INHIBITED DIVISION PROTEIN A"/>
    <property type="match status" value="1"/>
</dbReference>
<evidence type="ECO:0000313" key="6">
    <source>
        <dbReference type="Proteomes" id="UP000006643"/>
    </source>
</evidence>
<gene>
    <name evidence="5" type="ORF">PITG_21057</name>
</gene>
<dbReference type="VEuPathDB" id="FungiDB:PITG_21057"/>
<dbReference type="GO" id="GO:0002098">
    <property type="term" value="P:tRNA wobble uridine modification"/>
    <property type="evidence" value="ECO:0007669"/>
    <property type="project" value="TreeGrafter"/>
</dbReference>
<dbReference type="InterPro" id="IPR002218">
    <property type="entry name" value="MnmG-rel"/>
</dbReference>
<dbReference type="EMBL" id="DS028344">
    <property type="protein sequence ID" value="EEY59057.1"/>
    <property type="molecule type" value="Genomic_DNA"/>
</dbReference>
<comment type="cofactor">
    <cofactor evidence="1">
        <name>FAD</name>
        <dbReference type="ChEBI" id="CHEBI:57692"/>
    </cofactor>
</comment>
<proteinExistence type="predicted"/>
<dbReference type="RefSeq" id="XP_002895249.1">
    <property type="nucleotide sequence ID" value="XM_002895203.1"/>
</dbReference>
<evidence type="ECO:0000259" key="4">
    <source>
        <dbReference type="Pfam" id="PF01134"/>
    </source>
</evidence>
<dbReference type="GO" id="GO:0050660">
    <property type="term" value="F:flavin adenine dinucleotide binding"/>
    <property type="evidence" value="ECO:0007669"/>
    <property type="project" value="InterPro"/>
</dbReference>
<keyword evidence="3" id="KW-0274">FAD</keyword>
<dbReference type="AlphaFoldDB" id="D0P376"/>
<evidence type="ECO:0000256" key="3">
    <source>
        <dbReference type="ARBA" id="ARBA00022827"/>
    </source>
</evidence>
<dbReference type="Gene3D" id="3.50.50.60">
    <property type="entry name" value="FAD/NAD(P)-binding domain"/>
    <property type="match status" value="1"/>
</dbReference>
<accession>D0P376</accession>
<organism evidence="5 6">
    <name type="scientific">Phytophthora infestans (strain T30-4)</name>
    <name type="common">Potato late blight agent</name>
    <dbReference type="NCBI Taxonomy" id="403677"/>
    <lineage>
        <taxon>Eukaryota</taxon>
        <taxon>Sar</taxon>
        <taxon>Stramenopiles</taxon>
        <taxon>Oomycota</taxon>
        <taxon>Peronosporomycetes</taxon>
        <taxon>Peronosporales</taxon>
        <taxon>Peronosporaceae</taxon>
        <taxon>Phytophthora</taxon>
    </lineage>
</organism>
<sequence length="151" mass="16643">MGQVADAAGIQFRMLNSAKGPAVRGPRAQMDRDLYQQGIQKALQELPNLWLVEDGVDDLMLEKINQSNDDVEERVKGVVTSSGREIQASQVVITTGTFLRGMIYQGPDIRIPAGRHMRDTAGLEPPAVGLAQTLERCKFPLVTTRRSHFPS</sequence>
<keyword evidence="6" id="KW-1185">Reference proteome</keyword>
<protein>
    <submittedName>
        <fullName evidence="5">tRNA uridine 5-carboxymethylaminomethyl modification enzyme mnmG, putative</fullName>
    </submittedName>
</protein>
<dbReference type="KEGG" id="pif:PITG_21057"/>
<feature type="domain" description="MnmG N-terminal" evidence="4">
    <location>
        <begin position="1"/>
        <end position="138"/>
    </location>
</feature>
<evidence type="ECO:0000313" key="5">
    <source>
        <dbReference type="EMBL" id="EEY59057.1"/>
    </source>
</evidence>
<dbReference type="PANTHER" id="PTHR11806:SF0">
    <property type="entry name" value="PROTEIN MTO1 HOMOLOG, MITOCHONDRIAL"/>
    <property type="match status" value="1"/>
</dbReference>
<dbReference type="GO" id="GO:0030488">
    <property type="term" value="P:tRNA methylation"/>
    <property type="evidence" value="ECO:0007669"/>
    <property type="project" value="TreeGrafter"/>
</dbReference>
<dbReference type="InterPro" id="IPR040131">
    <property type="entry name" value="MnmG_N"/>
</dbReference>
<dbReference type="OrthoDB" id="3329at2759"/>
<name>D0P376_PHYIT</name>
<dbReference type="eggNOG" id="KOG2311">
    <property type="taxonomic scope" value="Eukaryota"/>
</dbReference>
<reference evidence="6" key="1">
    <citation type="journal article" date="2009" name="Nature">
        <title>Genome sequence and analysis of the Irish potato famine pathogen Phytophthora infestans.</title>
        <authorList>
            <consortium name="The Broad Institute Genome Sequencing Platform"/>
            <person name="Haas B.J."/>
            <person name="Kamoun S."/>
            <person name="Zody M.C."/>
            <person name="Jiang R.H."/>
            <person name="Handsaker R.E."/>
            <person name="Cano L.M."/>
            <person name="Grabherr M."/>
            <person name="Kodira C.D."/>
            <person name="Raffaele S."/>
            <person name="Torto-Alalibo T."/>
            <person name="Bozkurt T.O."/>
            <person name="Ah-Fong A.M."/>
            <person name="Alvarado L."/>
            <person name="Anderson V.L."/>
            <person name="Armstrong M.R."/>
            <person name="Avrova A."/>
            <person name="Baxter L."/>
            <person name="Beynon J."/>
            <person name="Boevink P.C."/>
            <person name="Bollmann S.R."/>
            <person name="Bos J.I."/>
            <person name="Bulone V."/>
            <person name="Cai G."/>
            <person name="Cakir C."/>
            <person name="Carrington J.C."/>
            <person name="Chawner M."/>
            <person name="Conti L."/>
            <person name="Costanzo S."/>
            <person name="Ewan R."/>
            <person name="Fahlgren N."/>
            <person name="Fischbach M.A."/>
            <person name="Fugelstad J."/>
            <person name="Gilroy E.M."/>
            <person name="Gnerre S."/>
            <person name="Green P.J."/>
            <person name="Grenville-Briggs L.J."/>
            <person name="Griffith J."/>
            <person name="Grunwald N.J."/>
            <person name="Horn K."/>
            <person name="Horner N.R."/>
            <person name="Hu C.H."/>
            <person name="Huitema E."/>
            <person name="Jeong D.H."/>
            <person name="Jones A.M."/>
            <person name="Jones J.D."/>
            <person name="Jones R.W."/>
            <person name="Karlsson E.K."/>
            <person name="Kunjeti S.G."/>
            <person name="Lamour K."/>
            <person name="Liu Z."/>
            <person name="Ma L."/>
            <person name="Maclean D."/>
            <person name="Chibucos M.C."/>
            <person name="McDonald H."/>
            <person name="McWalters J."/>
            <person name="Meijer H.J."/>
            <person name="Morgan W."/>
            <person name="Morris P.F."/>
            <person name="Munro C.A."/>
            <person name="O'Neill K."/>
            <person name="Ospina-Giraldo M."/>
            <person name="Pinzon A."/>
            <person name="Pritchard L."/>
            <person name="Ramsahoye B."/>
            <person name="Ren Q."/>
            <person name="Restrepo S."/>
            <person name="Roy S."/>
            <person name="Sadanandom A."/>
            <person name="Savidor A."/>
            <person name="Schornack S."/>
            <person name="Schwartz D.C."/>
            <person name="Schumann U.D."/>
            <person name="Schwessinger B."/>
            <person name="Seyer L."/>
            <person name="Sharpe T."/>
            <person name="Silvar C."/>
            <person name="Song J."/>
            <person name="Studholme D.J."/>
            <person name="Sykes S."/>
            <person name="Thines M."/>
            <person name="van de Vondervoort P.J."/>
            <person name="Phuntumart V."/>
            <person name="Wawra S."/>
            <person name="Weide R."/>
            <person name="Win J."/>
            <person name="Young C."/>
            <person name="Zhou S."/>
            <person name="Fry W."/>
            <person name="Meyers B.C."/>
            <person name="van West P."/>
            <person name="Ristaino J."/>
            <person name="Govers F."/>
            <person name="Birch P.R."/>
            <person name="Whisson S.C."/>
            <person name="Judelson H.S."/>
            <person name="Nusbaum C."/>
        </authorList>
    </citation>
    <scope>NUCLEOTIDE SEQUENCE [LARGE SCALE GENOMIC DNA]</scope>
    <source>
        <strain evidence="6">T30-4</strain>
    </source>
</reference>
<dbReference type="GeneID" id="9466875"/>
<evidence type="ECO:0000256" key="1">
    <source>
        <dbReference type="ARBA" id="ARBA00001974"/>
    </source>
</evidence>